<evidence type="ECO:0000256" key="4">
    <source>
        <dbReference type="ARBA" id="ARBA00013346"/>
    </source>
</evidence>
<dbReference type="InterPro" id="IPR000682">
    <property type="entry name" value="PCMT"/>
</dbReference>
<dbReference type="GO" id="GO:0005737">
    <property type="term" value="C:cytoplasm"/>
    <property type="evidence" value="ECO:0007669"/>
    <property type="project" value="UniProtKB-SubCell"/>
</dbReference>
<comment type="similarity">
    <text evidence="2">Belongs to the methyltransferase superfamily. L-isoaspartyl/D-aspartyl protein methyltransferase family.</text>
</comment>
<dbReference type="Gene3D" id="3.40.50.150">
    <property type="entry name" value="Vaccinia Virus protein VP39"/>
    <property type="match status" value="1"/>
</dbReference>
<evidence type="ECO:0000256" key="8">
    <source>
        <dbReference type="ARBA" id="ARBA00022691"/>
    </source>
</evidence>
<evidence type="ECO:0000256" key="6">
    <source>
        <dbReference type="ARBA" id="ARBA00022603"/>
    </source>
</evidence>
<dbReference type="Pfam" id="PF01135">
    <property type="entry name" value="PCMT"/>
    <property type="match status" value="1"/>
</dbReference>
<comment type="subcellular location">
    <subcellularLocation>
        <location evidence="1">Cytoplasm</location>
    </subcellularLocation>
</comment>
<dbReference type="SUPFAM" id="SSF53335">
    <property type="entry name" value="S-adenosyl-L-methionine-dependent methyltransferases"/>
    <property type="match status" value="1"/>
</dbReference>
<protein>
    <recommendedName>
        <fullName evidence="4 9">Protein-L-isoaspartate O-methyltransferase</fullName>
        <ecNumber evidence="3 9">2.1.1.77</ecNumber>
    </recommendedName>
</protein>
<dbReference type="GO" id="GO:0032259">
    <property type="term" value="P:methylation"/>
    <property type="evidence" value="ECO:0007669"/>
    <property type="project" value="UniProtKB-KW"/>
</dbReference>
<dbReference type="GO" id="GO:0004719">
    <property type="term" value="F:protein-L-isoaspartate (D-aspartate) O-methyltransferase activity"/>
    <property type="evidence" value="ECO:0007669"/>
    <property type="project" value="UniProtKB-UniRule"/>
</dbReference>
<evidence type="ECO:0000256" key="5">
    <source>
        <dbReference type="ARBA" id="ARBA00022490"/>
    </source>
</evidence>
<dbReference type="PROSITE" id="PS01279">
    <property type="entry name" value="PCMT"/>
    <property type="match status" value="1"/>
</dbReference>
<name>A0A1G2F5I3_9BACT</name>
<dbReference type="PANTHER" id="PTHR11579">
    <property type="entry name" value="PROTEIN-L-ISOASPARTATE O-METHYLTRANSFERASE"/>
    <property type="match status" value="1"/>
</dbReference>
<keyword evidence="5" id="KW-0963">Cytoplasm</keyword>
<comment type="caution">
    <text evidence="10">The sequence shown here is derived from an EMBL/GenBank/DDBJ whole genome shotgun (WGS) entry which is preliminary data.</text>
</comment>
<evidence type="ECO:0000256" key="1">
    <source>
        <dbReference type="ARBA" id="ARBA00004496"/>
    </source>
</evidence>
<gene>
    <name evidence="10" type="ORF">A2V69_03270</name>
</gene>
<dbReference type="AlphaFoldDB" id="A0A1G2F5I3"/>
<evidence type="ECO:0000256" key="2">
    <source>
        <dbReference type="ARBA" id="ARBA00005369"/>
    </source>
</evidence>
<evidence type="ECO:0000256" key="9">
    <source>
        <dbReference type="NCBIfam" id="TIGR00080"/>
    </source>
</evidence>
<dbReference type="STRING" id="1801990.A2V69_03270"/>
<evidence type="ECO:0000313" key="10">
    <source>
        <dbReference type="EMBL" id="OGZ32821.1"/>
    </source>
</evidence>
<dbReference type="Proteomes" id="UP000177810">
    <property type="component" value="Unassembled WGS sequence"/>
</dbReference>
<dbReference type="NCBIfam" id="TIGR00080">
    <property type="entry name" value="pimt"/>
    <property type="match status" value="1"/>
</dbReference>
<accession>A0A1G2F5I3</accession>
<reference evidence="10 11" key="1">
    <citation type="journal article" date="2016" name="Nat. Commun.">
        <title>Thousands of microbial genomes shed light on interconnected biogeochemical processes in an aquifer system.</title>
        <authorList>
            <person name="Anantharaman K."/>
            <person name="Brown C.T."/>
            <person name="Hug L.A."/>
            <person name="Sharon I."/>
            <person name="Castelle C.J."/>
            <person name="Probst A.J."/>
            <person name="Thomas B.C."/>
            <person name="Singh A."/>
            <person name="Wilkins M.J."/>
            <person name="Karaoz U."/>
            <person name="Brodie E.L."/>
            <person name="Williams K.H."/>
            <person name="Hubbard S.S."/>
            <person name="Banfield J.F."/>
        </authorList>
    </citation>
    <scope>NUCLEOTIDE SEQUENCE [LARGE SCALE GENOMIC DNA]</scope>
</reference>
<dbReference type="EC" id="2.1.1.77" evidence="3 9"/>
<dbReference type="InterPro" id="IPR029063">
    <property type="entry name" value="SAM-dependent_MTases_sf"/>
</dbReference>
<dbReference type="EMBL" id="MHMT01000013">
    <property type="protein sequence ID" value="OGZ32821.1"/>
    <property type="molecule type" value="Genomic_DNA"/>
</dbReference>
<dbReference type="PANTHER" id="PTHR11579:SF0">
    <property type="entry name" value="PROTEIN-L-ISOASPARTATE(D-ASPARTATE) O-METHYLTRANSFERASE"/>
    <property type="match status" value="1"/>
</dbReference>
<keyword evidence="7 10" id="KW-0808">Transferase</keyword>
<sequence>METLIDKLIKEGYLKTSLIIEAFRNVRREDFVLEELKEEADINAPLPIGYGQTISQPLTVAFMLELLQPQPGDKILDIGAGSGWQTALLAHCVGENGQVFAMELIEKIAEFGKKNIAKYNFIEKGIVKFIQADGSKGLKWAAPFDKIIVAASAMTLPKEWKEQLKIGGRLVAPVKESIWLVIRKSEREFEENEFPGFVFVPLIEM</sequence>
<evidence type="ECO:0000256" key="7">
    <source>
        <dbReference type="ARBA" id="ARBA00022679"/>
    </source>
</evidence>
<evidence type="ECO:0000313" key="11">
    <source>
        <dbReference type="Proteomes" id="UP000177810"/>
    </source>
</evidence>
<dbReference type="GO" id="GO:0030091">
    <property type="term" value="P:protein repair"/>
    <property type="evidence" value="ECO:0007669"/>
    <property type="project" value="UniProtKB-UniRule"/>
</dbReference>
<evidence type="ECO:0000256" key="3">
    <source>
        <dbReference type="ARBA" id="ARBA00011890"/>
    </source>
</evidence>
<keyword evidence="8" id="KW-0949">S-adenosyl-L-methionine</keyword>
<organism evidence="10 11">
    <name type="scientific">Candidatus Portnoybacteria bacterium RBG_13_40_8</name>
    <dbReference type="NCBI Taxonomy" id="1801990"/>
    <lineage>
        <taxon>Bacteria</taxon>
        <taxon>Candidatus Portnoyibacteriota</taxon>
    </lineage>
</organism>
<keyword evidence="6 10" id="KW-0489">Methyltransferase</keyword>
<dbReference type="CDD" id="cd02440">
    <property type="entry name" value="AdoMet_MTases"/>
    <property type="match status" value="1"/>
</dbReference>
<proteinExistence type="inferred from homology"/>